<feature type="region of interest" description="Disordered" evidence="1">
    <location>
        <begin position="1"/>
        <end position="20"/>
    </location>
</feature>
<name>A0A0D6PD89_9PROT</name>
<dbReference type="OrthoDB" id="7359569at2"/>
<evidence type="ECO:0000259" key="2">
    <source>
        <dbReference type="PROSITE" id="PS50995"/>
    </source>
</evidence>
<gene>
    <name evidence="3" type="ORF">Aam_010_017</name>
</gene>
<accession>A0A0D6PD89</accession>
<evidence type="ECO:0000313" key="4">
    <source>
        <dbReference type="Proteomes" id="UP000032668"/>
    </source>
</evidence>
<protein>
    <submittedName>
        <fullName evidence="3">Transcriptional regulator MarR</fullName>
    </submittedName>
</protein>
<dbReference type="GO" id="GO:0006950">
    <property type="term" value="P:response to stress"/>
    <property type="evidence" value="ECO:0007669"/>
    <property type="project" value="TreeGrafter"/>
</dbReference>
<dbReference type="SUPFAM" id="SSF46785">
    <property type="entry name" value="Winged helix' DNA-binding domain"/>
    <property type="match status" value="1"/>
</dbReference>
<dbReference type="AlphaFoldDB" id="A0A0D6PD89"/>
<dbReference type="Gene3D" id="1.10.10.10">
    <property type="entry name" value="Winged helix-like DNA-binding domain superfamily/Winged helix DNA-binding domain"/>
    <property type="match status" value="1"/>
</dbReference>
<dbReference type="Proteomes" id="UP000032668">
    <property type="component" value="Unassembled WGS sequence"/>
</dbReference>
<dbReference type="PROSITE" id="PS50995">
    <property type="entry name" value="HTH_MARR_2"/>
    <property type="match status" value="1"/>
</dbReference>
<organism evidence="3 4">
    <name type="scientific">Acidocella aminolytica 101 = DSM 11237</name>
    <dbReference type="NCBI Taxonomy" id="1120923"/>
    <lineage>
        <taxon>Bacteria</taxon>
        <taxon>Pseudomonadati</taxon>
        <taxon>Pseudomonadota</taxon>
        <taxon>Alphaproteobacteria</taxon>
        <taxon>Acetobacterales</taxon>
        <taxon>Acidocellaceae</taxon>
        <taxon>Acidocella</taxon>
    </lineage>
</organism>
<dbReference type="STRING" id="1120923.SAMN02746095_02349"/>
<dbReference type="InterPro" id="IPR036388">
    <property type="entry name" value="WH-like_DNA-bd_sf"/>
</dbReference>
<dbReference type="PANTHER" id="PTHR33164:SF95">
    <property type="entry name" value="TRANSCRIPTIONAL REGULATOR"/>
    <property type="match status" value="1"/>
</dbReference>
<dbReference type="EMBL" id="BANC01000010">
    <property type="protein sequence ID" value="GAN78839.1"/>
    <property type="molecule type" value="Genomic_DNA"/>
</dbReference>
<proteinExistence type="predicted"/>
<dbReference type="InterPro" id="IPR036390">
    <property type="entry name" value="WH_DNA-bd_sf"/>
</dbReference>
<dbReference type="Pfam" id="PF01047">
    <property type="entry name" value="MarR"/>
    <property type="match status" value="1"/>
</dbReference>
<sequence>MAPKVKSPVPSEPEDMPPSNPLEQLLGYQLRRASQAMMADLSAALTDLELKITEMSVLMVIEENPDITQSEIGRVLGIQRANMVPLTTQLERRGLIRKGVTTGRAQALRLTPAGRVLMRECRKRVTKHEARFLAGMPKSHRDALMLQLRMVWNQ</sequence>
<comment type="caution">
    <text evidence="3">The sequence shown here is derived from an EMBL/GenBank/DDBJ whole genome shotgun (WGS) entry which is preliminary data.</text>
</comment>
<evidence type="ECO:0000256" key="1">
    <source>
        <dbReference type="SAM" id="MobiDB-lite"/>
    </source>
</evidence>
<reference evidence="3 4" key="1">
    <citation type="submission" date="2012-11" db="EMBL/GenBank/DDBJ databases">
        <title>Whole genome sequence of Acidocella aminolytica 101 = DSM 11237.</title>
        <authorList>
            <person name="Azuma Y."/>
            <person name="Higashiura N."/>
            <person name="Hirakawa H."/>
            <person name="Matsushita K."/>
        </authorList>
    </citation>
    <scope>NUCLEOTIDE SEQUENCE [LARGE SCALE GENOMIC DNA]</scope>
    <source>
        <strain evidence="4">101 / DSM 11237</strain>
    </source>
</reference>
<dbReference type="PANTHER" id="PTHR33164">
    <property type="entry name" value="TRANSCRIPTIONAL REGULATOR, MARR FAMILY"/>
    <property type="match status" value="1"/>
</dbReference>
<dbReference type="GO" id="GO:0003700">
    <property type="term" value="F:DNA-binding transcription factor activity"/>
    <property type="evidence" value="ECO:0007669"/>
    <property type="project" value="InterPro"/>
</dbReference>
<dbReference type="RefSeq" id="WP_052948270.1">
    <property type="nucleotide sequence ID" value="NZ_BANC01000010.1"/>
</dbReference>
<keyword evidence="4" id="KW-1185">Reference proteome</keyword>
<feature type="domain" description="HTH marR-type" evidence="2">
    <location>
        <begin position="23"/>
        <end position="153"/>
    </location>
</feature>
<dbReference type="InterPro" id="IPR000835">
    <property type="entry name" value="HTH_MarR-typ"/>
</dbReference>
<dbReference type="SMART" id="SM00347">
    <property type="entry name" value="HTH_MARR"/>
    <property type="match status" value="1"/>
</dbReference>
<evidence type="ECO:0000313" key="3">
    <source>
        <dbReference type="EMBL" id="GAN78839.1"/>
    </source>
</evidence>
<dbReference type="InterPro" id="IPR039422">
    <property type="entry name" value="MarR/SlyA-like"/>
</dbReference>